<keyword evidence="2" id="KW-0812">Transmembrane</keyword>
<keyword evidence="4" id="KW-1185">Reference proteome</keyword>
<feature type="compositionally biased region" description="Basic and acidic residues" evidence="1">
    <location>
        <begin position="530"/>
        <end position="542"/>
    </location>
</feature>
<keyword evidence="2" id="KW-1133">Transmembrane helix</keyword>
<gene>
    <name evidence="3" type="ORF">MICPUN_58366</name>
</gene>
<evidence type="ECO:0000313" key="3">
    <source>
        <dbReference type="EMBL" id="ACO63279.1"/>
    </source>
</evidence>
<name>C1E5M3_MICCC</name>
<proteinExistence type="predicted"/>
<evidence type="ECO:0000313" key="4">
    <source>
        <dbReference type="Proteomes" id="UP000002009"/>
    </source>
</evidence>
<evidence type="ECO:0000256" key="2">
    <source>
        <dbReference type="SAM" id="Phobius"/>
    </source>
</evidence>
<dbReference type="GeneID" id="8243687"/>
<dbReference type="EMBL" id="CP001326">
    <property type="protein sequence ID" value="ACO63279.1"/>
    <property type="molecule type" value="Genomic_DNA"/>
</dbReference>
<feature type="transmembrane region" description="Helical" evidence="2">
    <location>
        <begin position="192"/>
        <end position="211"/>
    </location>
</feature>
<feature type="region of interest" description="Disordered" evidence="1">
    <location>
        <begin position="530"/>
        <end position="555"/>
    </location>
</feature>
<organism evidence="3 4">
    <name type="scientific">Micromonas commoda (strain RCC299 / NOUM17 / CCMP2709)</name>
    <name type="common">Picoplanktonic green alga</name>
    <dbReference type="NCBI Taxonomy" id="296587"/>
    <lineage>
        <taxon>Eukaryota</taxon>
        <taxon>Viridiplantae</taxon>
        <taxon>Chlorophyta</taxon>
        <taxon>Mamiellophyceae</taxon>
        <taxon>Mamiellales</taxon>
        <taxon>Mamiellaceae</taxon>
        <taxon>Micromonas</taxon>
    </lineage>
</organism>
<feature type="compositionally biased region" description="Basic residues" evidence="1">
    <location>
        <begin position="543"/>
        <end position="555"/>
    </location>
</feature>
<accession>C1E5M3</accession>
<protein>
    <submittedName>
        <fullName evidence="3">Uncharacterized protein</fullName>
    </submittedName>
</protein>
<feature type="compositionally biased region" description="Low complexity" evidence="1">
    <location>
        <begin position="243"/>
        <end position="269"/>
    </location>
</feature>
<keyword evidence="2" id="KW-0472">Membrane</keyword>
<feature type="region of interest" description="Disordered" evidence="1">
    <location>
        <begin position="233"/>
        <end position="301"/>
    </location>
</feature>
<sequence>MTAIPVSRLRPPNVSILFGVAAPPAEDDARAIDRRARASPPCLLVELALRPSSSAAGETAVEGGGGRVTLAQRACAPRWEFLFRLDAREAATSRGVVTVLDPSVRSHRGGCVLARVELPTLPAVRGGGGSGGGGLPATRVDPPVAPSTVACPVASPSPSRLHLLPSPAAPLWVDRAEALVRDPPRALALSRVVQLLLLLDVCVVALFVLFAGRSRRRRRSRVEMEDDLADDVDAAPETRARSRAASPTAMATSHPSPSSLSLSSFSSSSERGTTALRRAEEEVFPDDDPPSPSFLPTATPPRWTIVADVDAPCDPHERRDWSISAVVRTDLTHGGVQETDLVTAFLAAPPRPCGRDRNLDPSLEAAALDRDVSFEDDEDAGVSSADDDEDGLLCREARVVVPVPVPAEKSRRKSPAFRVKMWGRSMPGATARLLLRDLRACAQFAGATMRTFAPGTFESPGNPSLPLSVAPAVAVPGTAASAPAGVPTMGSAAAAAARGGGRRGWAAAMREFAAPPATAADADATDLFRREGWEGSRRDSKGRLAKKSGAKPAGR</sequence>
<reference evidence="3 4" key="1">
    <citation type="journal article" date="2009" name="Science">
        <title>Green evolution and dynamic adaptations revealed by genomes of the marine picoeukaryotes Micromonas.</title>
        <authorList>
            <person name="Worden A.Z."/>
            <person name="Lee J.H."/>
            <person name="Mock T."/>
            <person name="Rouze P."/>
            <person name="Simmons M.P."/>
            <person name="Aerts A.L."/>
            <person name="Allen A.E."/>
            <person name="Cuvelier M.L."/>
            <person name="Derelle E."/>
            <person name="Everett M.V."/>
            <person name="Foulon E."/>
            <person name="Grimwood J."/>
            <person name="Gundlach H."/>
            <person name="Henrissat B."/>
            <person name="Napoli C."/>
            <person name="McDonald S.M."/>
            <person name="Parker M.S."/>
            <person name="Rombauts S."/>
            <person name="Salamov A."/>
            <person name="Von Dassow P."/>
            <person name="Badger J.H."/>
            <person name="Coutinho P.M."/>
            <person name="Demir E."/>
            <person name="Dubchak I."/>
            <person name="Gentemann C."/>
            <person name="Eikrem W."/>
            <person name="Gready J.E."/>
            <person name="John U."/>
            <person name="Lanier W."/>
            <person name="Lindquist E.A."/>
            <person name="Lucas S."/>
            <person name="Mayer K.F."/>
            <person name="Moreau H."/>
            <person name="Not F."/>
            <person name="Otillar R."/>
            <person name="Panaud O."/>
            <person name="Pangilinan J."/>
            <person name="Paulsen I."/>
            <person name="Piegu B."/>
            <person name="Poliakov A."/>
            <person name="Robbens S."/>
            <person name="Schmutz J."/>
            <person name="Toulza E."/>
            <person name="Wyss T."/>
            <person name="Zelensky A."/>
            <person name="Zhou K."/>
            <person name="Armbrust E.V."/>
            <person name="Bhattacharya D."/>
            <person name="Goodenough U.W."/>
            <person name="Van de Peer Y."/>
            <person name="Grigoriev I.V."/>
        </authorList>
    </citation>
    <scope>NUCLEOTIDE SEQUENCE [LARGE SCALE GENOMIC DNA]</scope>
    <source>
        <strain evidence="4">RCC299 / NOUM17</strain>
    </source>
</reference>
<evidence type="ECO:0000256" key="1">
    <source>
        <dbReference type="SAM" id="MobiDB-lite"/>
    </source>
</evidence>
<dbReference type="AlphaFoldDB" id="C1E5M3"/>
<dbReference type="InParanoid" id="C1E5M3"/>
<dbReference type="RefSeq" id="XP_002502021.1">
    <property type="nucleotide sequence ID" value="XM_002501975.1"/>
</dbReference>
<dbReference type="Proteomes" id="UP000002009">
    <property type="component" value="Chromosome 5"/>
</dbReference>
<dbReference type="KEGG" id="mis:MICPUN_58366"/>